<evidence type="ECO:0000256" key="1">
    <source>
        <dbReference type="SAM" id="Phobius"/>
    </source>
</evidence>
<dbReference type="PANTHER" id="PTHR40031">
    <property type="entry name" value="HYPOTHETICAL MEMBRANE SPANNING PROTEIN"/>
    <property type="match status" value="1"/>
</dbReference>
<dbReference type="InterPro" id="IPR053170">
    <property type="entry name" value="Transcription_regulator"/>
</dbReference>
<dbReference type="RefSeq" id="WP_066832624.1">
    <property type="nucleotide sequence ID" value="NZ_JACJIQ010000002.1"/>
</dbReference>
<dbReference type="AlphaFoldDB" id="A0A839GEK9"/>
<gene>
    <name evidence="2" type="ORF">FHS90_000675</name>
</gene>
<feature type="transmembrane region" description="Helical" evidence="1">
    <location>
        <begin position="161"/>
        <end position="178"/>
    </location>
</feature>
<name>A0A839GEK9_9BACT</name>
<dbReference type="PANTHER" id="PTHR40031:SF1">
    <property type="entry name" value="MEMBRANE-BOUND METAL-DEPENDENT HYDROLASE"/>
    <property type="match status" value="1"/>
</dbReference>
<sequence>MDSLTHAAIGACLGEALLSKKVGRRALLWGALAQNLPDIDTVAALWLPPHQNLLVHRGITHSFLLALIMAVLLTLVAGRWHQKRQIPWPQFFLFFLLQLLVHDLLDACNAYGTGLLLPFSSERFSFHLLYVADPLFSLWPCLGALALLLFRKASSGHRLKWALWGLVPAGLYLGYAVFNRQQVQSHLEASLRHRQLKAASYFVTPTPFNNWLWYAVVATDTGYYIGYRSVFWPAATKTVLRFYPQQEKLLTPVDNPGELQDLRQFASGFYTVERWNDTLVLNVLRFGQMLGWQEEKARFTFHYFLQPARADNRLVMQRGRMRGWNWETLHAMGRLIFVAPEQKFLRREPEK</sequence>
<keyword evidence="1" id="KW-0472">Membrane</keyword>
<proteinExistence type="predicted"/>
<protein>
    <submittedName>
        <fullName evidence="2">Inner membrane protein</fullName>
    </submittedName>
</protein>
<keyword evidence="1" id="KW-0812">Transmembrane</keyword>
<dbReference type="InterPro" id="IPR007404">
    <property type="entry name" value="YdjM-like"/>
</dbReference>
<keyword evidence="1" id="KW-1133">Transmembrane helix</keyword>
<feature type="transmembrane region" description="Helical" evidence="1">
    <location>
        <begin position="92"/>
        <end position="112"/>
    </location>
</feature>
<organism evidence="2 3">
    <name type="scientific">Rufibacter quisquiliarum</name>
    <dbReference type="NCBI Taxonomy" id="1549639"/>
    <lineage>
        <taxon>Bacteria</taxon>
        <taxon>Pseudomonadati</taxon>
        <taxon>Bacteroidota</taxon>
        <taxon>Cytophagia</taxon>
        <taxon>Cytophagales</taxon>
        <taxon>Hymenobacteraceae</taxon>
        <taxon>Rufibacter</taxon>
    </lineage>
</organism>
<dbReference type="Pfam" id="PF04307">
    <property type="entry name" value="YdjM"/>
    <property type="match status" value="1"/>
</dbReference>
<feature type="transmembrane region" description="Helical" evidence="1">
    <location>
        <begin position="59"/>
        <end position="80"/>
    </location>
</feature>
<evidence type="ECO:0000313" key="2">
    <source>
        <dbReference type="EMBL" id="MBA9075973.1"/>
    </source>
</evidence>
<dbReference type="Proteomes" id="UP000563094">
    <property type="component" value="Unassembled WGS sequence"/>
</dbReference>
<evidence type="ECO:0000313" key="3">
    <source>
        <dbReference type="Proteomes" id="UP000563094"/>
    </source>
</evidence>
<reference evidence="2 3" key="1">
    <citation type="submission" date="2020-08" db="EMBL/GenBank/DDBJ databases">
        <title>Genomic Encyclopedia of Type Strains, Phase IV (KMG-IV): sequencing the most valuable type-strain genomes for metagenomic binning, comparative biology and taxonomic classification.</title>
        <authorList>
            <person name="Goeker M."/>
        </authorList>
    </citation>
    <scope>NUCLEOTIDE SEQUENCE [LARGE SCALE GENOMIC DNA]</scope>
    <source>
        <strain evidence="2 3">DSM 29854</strain>
    </source>
</reference>
<comment type="caution">
    <text evidence="2">The sequence shown here is derived from an EMBL/GenBank/DDBJ whole genome shotgun (WGS) entry which is preliminary data.</text>
</comment>
<keyword evidence="3" id="KW-1185">Reference proteome</keyword>
<feature type="transmembrane region" description="Helical" evidence="1">
    <location>
        <begin position="124"/>
        <end position="149"/>
    </location>
</feature>
<accession>A0A839GEK9</accession>
<dbReference type="EMBL" id="JACJIQ010000002">
    <property type="protein sequence ID" value="MBA9075973.1"/>
    <property type="molecule type" value="Genomic_DNA"/>
</dbReference>